<keyword evidence="4" id="KW-1185">Reference proteome</keyword>
<dbReference type="SUPFAM" id="SSF49503">
    <property type="entry name" value="Cupredoxins"/>
    <property type="match status" value="1"/>
</dbReference>
<dbReference type="Proteomes" id="UP001652623">
    <property type="component" value="Chromosome 9"/>
</dbReference>
<proteinExistence type="predicted"/>
<reference evidence="5" key="1">
    <citation type="submission" date="2025-08" db="UniProtKB">
        <authorList>
            <consortium name="RefSeq"/>
        </authorList>
    </citation>
    <scope>IDENTIFICATION</scope>
    <source>
        <tissue evidence="5">Seedling</tissue>
    </source>
</reference>
<dbReference type="AlphaFoldDB" id="A0A6P4AF35"/>
<dbReference type="KEGG" id="zju:107427290"/>
<protein>
    <submittedName>
        <fullName evidence="5">Basic blue protein</fullName>
    </submittedName>
</protein>
<feature type="transmembrane region" description="Helical" evidence="2">
    <location>
        <begin position="161"/>
        <end position="178"/>
    </location>
</feature>
<feature type="region of interest" description="Disordered" evidence="1">
    <location>
        <begin position="136"/>
        <end position="155"/>
    </location>
</feature>
<accession>A0A6P4AF35</accession>
<evidence type="ECO:0000313" key="4">
    <source>
        <dbReference type="Proteomes" id="UP001652623"/>
    </source>
</evidence>
<dbReference type="GeneID" id="107427290"/>
<evidence type="ECO:0000259" key="3">
    <source>
        <dbReference type="PROSITE" id="PS51485"/>
    </source>
</evidence>
<dbReference type="InterPro" id="IPR008972">
    <property type="entry name" value="Cupredoxin"/>
</dbReference>
<dbReference type="PANTHER" id="PTHR33021:SF179">
    <property type="entry name" value="OS09G0541100 PROTEIN"/>
    <property type="match status" value="1"/>
</dbReference>
<keyword evidence="2" id="KW-0812">Transmembrane</keyword>
<dbReference type="InParanoid" id="A0A6P4AF35"/>
<dbReference type="Pfam" id="PF02298">
    <property type="entry name" value="Cu_bind_like"/>
    <property type="match status" value="1"/>
</dbReference>
<feature type="domain" description="Phytocyanin" evidence="3">
    <location>
        <begin position="31"/>
        <end position="131"/>
    </location>
</feature>
<organism evidence="4 5">
    <name type="scientific">Ziziphus jujuba</name>
    <name type="common">Chinese jujube</name>
    <name type="synonym">Ziziphus sativa</name>
    <dbReference type="NCBI Taxonomy" id="326968"/>
    <lineage>
        <taxon>Eukaryota</taxon>
        <taxon>Viridiplantae</taxon>
        <taxon>Streptophyta</taxon>
        <taxon>Embryophyta</taxon>
        <taxon>Tracheophyta</taxon>
        <taxon>Spermatophyta</taxon>
        <taxon>Magnoliopsida</taxon>
        <taxon>eudicotyledons</taxon>
        <taxon>Gunneridae</taxon>
        <taxon>Pentapetalae</taxon>
        <taxon>rosids</taxon>
        <taxon>fabids</taxon>
        <taxon>Rosales</taxon>
        <taxon>Rhamnaceae</taxon>
        <taxon>Paliureae</taxon>
        <taxon>Ziziphus</taxon>
    </lineage>
</organism>
<sequence>MKETKFFFITNSLFLMIFIISALFLSLAKSEEFIVGDDQEWSSGTNYQSWSKKYNFSVGDVLVFKYVKGQHDAYEVEEDTYRSCDGSSGVINKYESGSDRVELTQAKKYWFICNVDGHCLGGMRFSVDVQGFRPNSTDLSPTQQPVPAPPKSSTRSLRTHNWLMGIYLLASGILLPLYF</sequence>
<dbReference type="InterPro" id="IPR003245">
    <property type="entry name" value="Phytocyanin_dom"/>
</dbReference>
<keyword evidence="2" id="KW-1133">Transmembrane helix</keyword>
<dbReference type="GO" id="GO:0009055">
    <property type="term" value="F:electron transfer activity"/>
    <property type="evidence" value="ECO:0007669"/>
    <property type="project" value="InterPro"/>
</dbReference>
<dbReference type="CDD" id="cd04216">
    <property type="entry name" value="Phytocyanin"/>
    <property type="match status" value="1"/>
</dbReference>
<dbReference type="GO" id="GO:0005886">
    <property type="term" value="C:plasma membrane"/>
    <property type="evidence" value="ECO:0007669"/>
    <property type="project" value="TreeGrafter"/>
</dbReference>
<evidence type="ECO:0000313" key="5">
    <source>
        <dbReference type="RefSeq" id="XP_015893156.2"/>
    </source>
</evidence>
<gene>
    <name evidence="5" type="primary">LOC107427290</name>
</gene>
<dbReference type="Gene3D" id="2.60.40.420">
    <property type="entry name" value="Cupredoxins - blue copper proteins"/>
    <property type="match status" value="1"/>
</dbReference>
<dbReference type="PROSITE" id="PS51485">
    <property type="entry name" value="PHYTOCYANIN"/>
    <property type="match status" value="1"/>
</dbReference>
<evidence type="ECO:0000256" key="2">
    <source>
        <dbReference type="SAM" id="Phobius"/>
    </source>
</evidence>
<evidence type="ECO:0000256" key="1">
    <source>
        <dbReference type="SAM" id="MobiDB-lite"/>
    </source>
</evidence>
<dbReference type="RefSeq" id="XP_015893156.2">
    <property type="nucleotide sequence ID" value="XM_016037670.4"/>
</dbReference>
<feature type="transmembrane region" description="Helical" evidence="2">
    <location>
        <begin position="6"/>
        <end position="25"/>
    </location>
</feature>
<name>A0A6P4AF35_ZIZJJ</name>
<dbReference type="InterPro" id="IPR039391">
    <property type="entry name" value="Phytocyanin-like"/>
</dbReference>
<keyword evidence="2" id="KW-0472">Membrane</keyword>
<dbReference type="PANTHER" id="PTHR33021">
    <property type="entry name" value="BLUE COPPER PROTEIN"/>
    <property type="match status" value="1"/>
</dbReference>